<dbReference type="AlphaFoldDB" id="A0A517TYV3"/>
<evidence type="ECO:0000313" key="4">
    <source>
        <dbReference type="EMBL" id="QDT73554.1"/>
    </source>
</evidence>
<dbReference type="SMART" id="SM00248">
    <property type="entry name" value="ANK"/>
    <property type="match status" value="2"/>
</dbReference>
<feature type="repeat" description="ANK" evidence="3">
    <location>
        <begin position="40"/>
        <end position="72"/>
    </location>
</feature>
<proteinExistence type="predicted"/>
<organism evidence="4 5">
    <name type="scientific">Lacipirellula limnantheis</name>
    <dbReference type="NCBI Taxonomy" id="2528024"/>
    <lineage>
        <taxon>Bacteria</taxon>
        <taxon>Pseudomonadati</taxon>
        <taxon>Planctomycetota</taxon>
        <taxon>Planctomycetia</taxon>
        <taxon>Pirellulales</taxon>
        <taxon>Lacipirellulaceae</taxon>
        <taxon>Lacipirellula</taxon>
    </lineage>
</organism>
<dbReference type="PROSITE" id="PS50088">
    <property type="entry name" value="ANK_REPEAT"/>
    <property type="match status" value="1"/>
</dbReference>
<protein>
    <submittedName>
        <fullName evidence="4">Ankyrin repeats (3 copies)</fullName>
    </submittedName>
</protein>
<name>A0A517TYV3_9BACT</name>
<dbReference type="Proteomes" id="UP000317909">
    <property type="component" value="Chromosome"/>
</dbReference>
<dbReference type="OrthoDB" id="260625at2"/>
<dbReference type="RefSeq" id="WP_145433131.1">
    <property type="nucleotide sequence ID" value="NZ_CP036339.1"/>
</dbReference>
<dbReference type="Gene3D" id="1.25.40.20">
    <property type="entry name" value="Ankyrin repeat-containing domain"/>
    <property type="match status" value="1"/>
</dbReference>
<evidence type="ECO:0000256" key="3">
    <source>
        <dbReference type="PROSITE-ProRule" id="PRU00023"/>
    </source>
</evidence>
<dbReference type="KEGG" id="llh:I41_27430"/>
<gene>
    <name evidence="4" type="ORF">I41_27430</name>
</gene>
<evidence type="ECO:0000256" key="2">
    <source>
        <dbReference type="ARBA" id="ARBA00023043"/>
    </source>
</evidence>
<dbReference type="PANTHER" id="PTHR24173:SF74">
    <property type="entry name" value="ANKYRIN REPEAT DOMAIN-CONTAINING PROTEIN 16"/>
    <property type="match status" value="1"/>
</dbReference>
<dbReference type="InterPro" id="IPR036770">
    <property type="entry name" value="Ankyrin_rpt-contain_sf"/>
</dbReference>
<evidence type="ECO:0000256" key="1">
    <source>
        <dbReference type="ARBA" id="ARBA00022737"/>
    </source>
</evidence>
<accession>A0A517TYV3</accession>
<dbReference type="SUPFAM" id="SSF48403">
    <property type="entry name" value="Ankyrin repeat"/>
    <property type="match status" value="1"/>
</dbReference>
<keyword evidence="2 3" id="KW-0040">ANK repeat</keyword>
<keyword evidence="1" id="KW-0677">Repeat</keyword>
<dbReference type="EMBL" id="CP036339">
    <property type="protein sequence ID" value="QDT73554.1"/>
    <property type="molecule type" value="Genomic_DNA"/>
</dbReference>
<sequence>MTRTKEEKDSALRDAIVRRDAVRVQALLSEGADLKTLDDEGKTPLMVAAKAGAPEIVEILLRAGADPTPKDKLGYTAEMIAYWYGEYRMGAYTAESFQIVEMLRRMER</sequence>
<dbReference type="PROSITE" id="PS50297">
    <property type="entry name" value="ANK_REP_REGION"/>
    <property type="match status" value="1"/>
</dbReference>
<dbReference type="InterPro" id="IPR002110">
    <property type="entry name" value="Ankyrin_rpt"/>
</dbReference>
<evidence type="ECO:0000313" key="5">
    <source>
        <dbReference type="Proteomes" id="UP000317909"/>
    </source>
</evidence>
<dbReference type="Pfam" id="PF12796">
    <property type="entry name" value="Ank_2"/>
    <property type="match status" value="1"/>
</dbReference>
<reference evidence="4 5" key="1">
    <citation type="submission" date="2019-02" db="EMBL/GenBank/DDBJ databases">
        <title>Deep-cultivation of Planctomycetes and their phenomic and genomic characterization uncovers novel biology.</title>
        <authorList>
            <person name="Wiegand S."/>
            <person name="Jogler M."/>
            <person name="Boedeker C."/>
            <person name="Pinto D."/>
            <person name="Vollmers J."/>
            <person name="Rivas-Marin E."/>
            <person name="Kohn T."/>
            <person name="Peeters S.H."/>
            <person name="Heuer A."/>
            <person name="Rast P."/>
            <person name="Oberbeckmann S."/>
            <person name="Bunk B."/>
            <person name="Jeske O."/>
            <person name="Meyerdierks A."/>
            <person name="Storesund J.E."/>
            <person name="Kallscheuer N."/>
            <person name="Luecker S."/>
            <person name="Lage O.M."/>
            <person name="Pohl T."/>
            <person name="Merkel B.J."/>
            <person name="Hornburger P."/>
            <person name="Mueller R.-W."/>
            <person name="Bruemmer F."/>
            <person name="Labrenz M."/>
            <person name="Spormann A.M."/>
            <person name="Op den Camp H."/>
            <person name="Overmann J."/>
            <person name="Amann R."/>
            <person name="Jetten M.S.M."/>
            <person name="Mascher T."/>
            <person name="Medema M.H."/>
            <person name="Devos D.P."/>
            <person name="Kaster A.-K."/>
            <person name="Ovreas L."/>
            <person name="Rohde M."/>
            <person name="Galperin M.Y."/>
            <person name="Jogler C."/>
        </authorList>
    </citation>
    <scope>NUCLEOTIDE SEQUENCE [LARGE SCALE GENOMIC DNA]</scope>
    <source>
        <strain evidence="4 5">I41</strain>
    </source>
</reference>
<keyword evidence="5" id="KW-1185">Reference proteome</keyword>
<dbReference type="PANTHER" id="PTHR24173">
    <property type="entry name" value="ANKYRIN REPEAT CONTAINING"/>
    <property type="match status" value="1"/>
</dbReference>